<keyword evidence="2" id="KW-1185">Reference proteome</keyword>
<evidence type="ECO:0000313" key="1">
    <source>
        <dbReference type="EMBL" id="KAH7928857.1"/>
    </source>
</evidence>
<name>A0ACB8BTU9_9AGAM</name>
<comment type="caution">
    <text evidence="1">The sequence shown here is derived from an EMBL/GenBank/DDBJ whole genome shotgun (WGS) entry which is preliminary data.</text>
</comment>
<dbReference type="Proteomes" id="UP000790709">
    <property type="component" value="Unassembled WGS sequence"/>
</dbReference>
<gene>
    <name evidence="1" type="ORF">BV22DRAFT_1126216</name>
</gene>
<accession>A0ACB8BTU9</accession>
<sequence>MASVISAVELMEINDYFSMAVVTVLSYDYVLTFSKEVDLVWRRSFSLMSFLYVLVRYFGLAIAIIAGLWGNVIHGSVPVLLPTNSALLTSEGFYLGTALLQFTEWGSYVFIWAAEGVMIMRVYAMYTRSRVILSLLMLFFVATVAASIVLAVNYYSPKILIVTEVDLIGTDYCVQSPPAIGSILYIHLTIPRVCLDVLLLALAIGRLVKNALEMHNILGKWRLNVYLRMLVRDSVIYFILNLFYIAFAMAAPYLVDLPLGVQYIGIAFCNIAPFMLAPHLIVSFRHYHATSESILLGHGGTVHLSTVDGRCEMHFTRPGSPALIDGVREDGGNEVV</sequence>
<dbReference type="EMBL" id="MU266348">
    <property type="protein sequence ID" value="KAH7928857.1"/>
    <property type="molecule type" value="Genomic_DNA"/>
</dbReference>
<organism evidence="1 2">
    <name type="scientific">Leucogyrophana mollusca</name>
    <dbReference type="NCBI Taxonomy" id="85980"/>
    <lineage>
        <taxon>Eukaryota</taxon>
        <taxon>Fungi</taxon>
        <taxon>Dikarya</taxon>
        <taxon>Basidiomycota</taxon>
        <taxon>Agaricomycotina</taxon>
        <taxon>Agaricomycetes</taxon>
        <taxon>Agaricomycetidae</taxon>
        <taxon>Boletales</taxon>
        <taxon>Boletales incertae sedis</taxon>
        <taxon>Leucogyrophana</taxon>
    </lineage>
</organism>
<reference evidence="1" key="1">
    <citation type="journal article" date="2021" name="New Phytol.">
        <title>Evolutionary innovations through gain and loss of genes in the ectomycorrhizal Boletales.</title>
        <authorList>
            <person name="Wu G."/>
            <person name="Miyauchi S."/>
            <person name="Morin E."/>
            <person name="Kuo A."/>
            <person name="Drula E."/>
            <person name="Varga T."/>
            <person name="Kohler A."/>
            <person name="Feng B."/>
            <person name="Cao Y."/>
            <person name="Lipzen A."/>
            <person name="Daum C."/>
            <person name="Hundley H."/>
            <person name="Pangilinan J."/>
            <person name="Johnson J."/>
            <person name="Barry K."/>
            <person name="LaButti K."/>
            <person name="Ng V."/>
            <person name="Ahrendt S."/>
            <person name="Min B."/>
            <person name="Choi I.G."/>
            <person name="Park H."/>
            <person name="Plett J.M."/>
            <person name="Magnuson J."/>
            <person name="Spatafora J.W."/>
            <person name="Nagy L.G."/>
            <person name="Henrissat B."/>
            <person name="Grigoriev I.V."/>
            <person name="Yang Z.L."/>
            <person name="Xu J."/>
            <person name="Martin F.M."/>
        </authorList>
    </citation>
    <scope>NUCLEOTIDE SEQUENCE</scope>
    <source>
        <strain evidence="1">KUC20120723A-06</strain>
    </source>
</reference>
<proteinExistence type="predicted"/>
<evidence type="ECO:0000313" key="2">
    <source>
        <dbReference type="Proteomes" id="UP000790709"/>
    </source>
</evidence>
<protein>
    <submittedName>
        <fullName evidence="1">Uncharacterized protein</fullName>
    </submittedName>
</protein>